<keyword evidence="1" id="KW-0472">Membrane</keyword>
<comment type="caution">
    <text evidence="2">The sequence shown here is derived from an EMBL/GenBank/DDBJ whole genome shotgun (WGS) entry which is preliminary data.</text>
</comment>
<feature type="transmembrane region" description="Helical" evidence="1">
    <location>
        <begin position="49"/>
        <end position="69"/>
    </location>
</feature>
<protein>
    <submittedName>
        <fullName evidence="2">Uncharacterized protein</fullName>
    </submittedName>
</protein>
<dbReference type="AlphaFoldDB" id="A0AA45US47"/>
<dbReference type="EMBL" id="FLLR01000005">
    <property type="protein sequence ID" value="SBO13854.1"/>
    <property type="molecule type" value="Genomic_DNA"/>
</dbReference>
<evidence type="ECO:0000256" key="1">
    <source>
        <dbReference type="SAM" id="Phobius"/>
    </source>
</evidence>
<evidence type="ECO:0000313" key="2">
    <source>
        <dbReference type="EMBL" id="SBO13854.1"/>
    </source>
</evidence>
<sequence length="93" mass="10708">MRALCTLQVPNAEIIKLILNLEYTYACAMCYVLCAMCYVLCAMCYVLCAMCYVLCAMCYVLCAMCSLTLRSSPLYAYKFHIHKKPIAIYYRHV</sequence>
<gene>
    <name evidence="2" type="ORF">ANAPC1_00192</name>
</gene>
<reference evidence="3" key="1">
    <citation type="submission" date="2016-03" db="EMBL/GenBank/DDBJ databases">
        <authorList>
            <person name="Loux Valentin"/>
        </authorList>
    </citation>
    <scope>NUCLEOTIDE SEQUENCE [LARGE SCALE GENOMIC DNA]</scope>
    <source>
        <strain evidence="3">C1</strain>
    </source>
</reference>
<name>A0AA45US47_ANAPH</name>
<proteinExistence type="predicted"/>
<organism evidence="2 3">
    <name type="scientific">Anaplasma phagocytophilum</name>
    <name type="common">Ehrlichia phagocytophila</name>
    <dbReference type="NCBI Taxonomy" id="948"/>
    <lineage>
        <taxon>Bacteria</taxon>
        <taxon>Pseudomonadati</taxon>
        <taxon>Pseudomonadota</taxon>
        <taxon>Alphaproteobacteria</taxon>
        <taxon>Rickettsiales</taxon>
        <taxon>Anaplasmataceae</taxon>
        <taxon>Anaplasma</taxon>
        <taxon>phagocytophilum group</taxon>
    </lineage>
</organism>
<evidence type="ECO:0000313" key="3">
    <source>
        <dbReference type="Proteomes" id="UP000078419"/>
    </source>
</evidence>
<keyword evidence="1" id="KW-0812">Transmembrane</keyword>
<accession>A0AA45US47</accession>
<keyword evidence="1" id="KW-1133">Transmembrane helix</keyword>
<feature type="transmembrane region" description="Helical" evidence="1">
    <location>
        <begin position="23"/>
        <end position="42"/>
    </location>
</feature>
<dbReference type="Proteomes" id="UP000078419">
    <property type="component" value="Unassembled WGS sequence"/>
</dbReference>